<evidence type="ECO:0000256" key="7">
    <source>
        <dbReference type="ARBA" id="ARBA00067530"/>
    </source>
</evidence>
<dbReference type="Pfam" id="PF00106">
    <property type="entry name" value="adh_short"/>
    <property type="match status" value="1"/>
</dbReference>
<dbReference type="SMART" id="SM00822">
    <property type="entry name" value="PKS_KR"/>
    <property type="match status" value="1"/>
</dbReference>
<dbReference type="InterPro" id="IPR036291">
    <property type="entry name" value="NAD(P)-bd_dom_sf"/>
</dbReference>
<dbReference type="AlphaFoldDB" id="A0A7W0C0R3"/>
<evidence type="ECO:0000256" key="2">
    <source>
        <dbReference type="ARBA" id="ARBA00006484"/>
    </source>
</evidence>
<sequence>MNRNKKGFDQMDNRGIKGKVALVTGAAQGIGEAVTRSFVEHGVSVAAVDRNGDRLAALVSDLQSNGYDVHAFPADVANSAEIDEIVAQIEDKMGPIEILVNVAGILRTGFIESFTDEDWEEVFKVNTTGVFNVSRSASRRMIPRRSGAIVTVSSNAATVPRMFMSAYAASKAAATMFTKCLGLELAQYHIRCNVVSPGSTETEMQRAMWMDENGANKVIAGSMEEFRLGIPLKKMAQPSDIADAVLFLVSEQSRHITMHDLRVDGGATLDS</sequence>
<dbReference type="PROSITE" id="PS00061">
    <property type="entry name" value="ADH_SHORT"/>
    <property type="match status" value="1"/>
</dbReference>
<dbReference type="InterPro" id="IPR020904">
    <property type="entry name" value="Sc_DH/Rdtase_CS"/>
</dbReference>
<comment type="caution">
    <text evidence="11">The sequence shown here is derived from an EMBL/GenBank/DDBJ whole genome shotgun (WGS) entry which is preliminary data.</text>
</comment>
<evidence type="ECO:0000256" key="6">
    <source>
        <dbReference type="ARBA" id="ARBA00066334"/>
    </source>
</evidence>
<name>A0A7W0C0R3_9BACL</name>
<keyword evidence="3 11" id="KW-0560">Oxidoreductase</keyword>
<dbReference type="InterPro" id="IPR003560">
    <property type="entry name" value="DHB_DH"/>
</dbReference>
<evidence type="ECO:0000256" key="9">
    <source>
        <dbReference type="RuleBase" id="RU000363"/>
    </source>
</evidence>
<keyword evidence="12" id="KW-1185">Reference proteome</keyword>
<comment type="catalytic activity">
    <reaction evidence="5">
        <text>(2S,3S)-2,3-dihydroxy-2,3-dihydrobenzoate + NAD(+) = 2,3-dihydroxybenzoate + NADH + H(+)</text>
        <dbReference type="Rhea" id="RHEA:23824"/>
        <dbReference type="ChEBI" id="CHEBI:15378"/>
        <dbReference type="ChEBI" id="CHEBI:36654"/>
        <dbReference type="ChEBI" id="CHEBI:57540"/>
        <dbReference type="ChEBI" id="CHEBI:57945"/>
        <dbReference type="ChEBI" id="CHEBI:58764"/>
        <dbReference type="EC" id="1.3.1.28"/>
    </reaction>
</comment>
<evidence type="ECO:0000256" key="3">
    <source>
        <dbReference type="ARBA" id="ARBA00023002"/>
    </source>
</evidence>
<gene>
    <name evidence="11" type="ORF">HNR31_002821</name>
</gene>
<dbReference type="NCBIfam" id="NF006074">
    <property type="entry name" value="PRK08220.1"/>
    <property type="match status" value="1"/>
</dbReference>
<dbReference type="PRINTS" id="PR00080">
    <property type="entry name" value="SDRFAMILY"/>
</dbReference>
<evidence type="ECO:0000256" key="5">
    <source>
        <dbReference type="ARBA" id="ARBA00052874"/>
    </source>
</evidence>
<dbReference type="PANTHER" id="PTHR42760:SF115">
    <property type="entry name" value="3-OXOACYL-[ACYL-CARRIER-PROTEIN] REDUCTASE FABG"/>
    <property type="match status" value="1"/>
</dbReference>
<dbReference type="InterPro" id="IPR057326">
    <property type="entry name" value="KR_dom"/>
</dbReference>
<evidence type="ECO:0000313" key="12">
    <source>
        <dbReference type="Proteomes" id="UP000523087"/>
    </source>
</evidence>
<evidence type="ECO:0000313" key="11">
    <source>
        <dbReference type="EMBL" id="MBA2876026.1"/>
    </source>
</evidence>
<evidence type="ECO:0000256" key="1">
    <source>
        <dbReference type="ARBA" id="ARBA00004924"/>
    </source>
</evidence>
<organism evidence="11 12">
    <name type="scientific">Thermaerobacillus caldiproteolyticus</name>
    <dbReference type="NCBI Taxonomy" id="247480"/>
    <lineage>
        <taxon>Bacteria</taxon>
        <taxon>Bacillati</taxon>
        <taxon>Bacillota</taxon>
        <taxon>Bacilli</taxon>
        <taxon>Bacillales</taxon>
        <taxon>Anoxybacillaceae</taxon>
        <taxon>Thermaerobacillus</taxon>
    </lineage>
</organism>
<dbReference type="GO" id="GO:0008667">
    <property type="term" value="F:2,3-dihydro-2,3-dihydroxybenzoate dehydrogenase activity"/>
    <property type="evidence" value="ECO:0007669"/>
    <property type="project" value="UniProtKB-UniRule"/>
</dbReference>
<dbReference type="GO" id="GO:0019290">
    <property type="term" value="P:siderophore biosynthetic process"/>
    <property type="evidence" value="ECO:0007669"/>
    <property type="project" value="InterPro"/>
</dbReference>
<dbReference type="InterPro" id="IPR002347">
    <property type="entry name" value="SDR_fam"/>
</dbReference>
<proteinExistence type="inferred from homology"/>
<accession>A0A7W0C0R3</accession>
<evidence type="ECO:0000256" key="8">
    <source>
        <dbReference type="NCBIfam" id="TIGR04316"/>
    </source>
</evidence>
<dbReference type="GO" id="GO:0016616">
    <property type="term" value="F:oxidoreductase activity, acting on the CH-OH group of donors, NAD or NADP as acceptor"/>
    <property type="evidence" value="ECO:0007669"/>
    <property type="project" value="UniProtKB-ARBA"/>
</dbReference>
<reference evidence="11 12" key="1">
    <citation type="submission" date="2020-07" db="EMBL/GenBank/DDBJ databases">
        <title>Genomic Encyclopedia of Type Strains, Phase IV (KMG-IV): sequencing the most valuable type-strain genomes for metagenomic binning, comparative biology and taxonomic classification.</title>
        <authorList>
            <person name="Goeker M."/>
        </authorList>
    </citation>
    <scope>NUCLEOTIDE SEQUENCE [LARGE SCALE GENOMIC DNA]</scope>
    <source>
        <strain evidence="11 12">DSM 15730</strain>
    </source>
</reference>
<comment type="pathway">
    <text evidence="1">Siderophore biosynthesis.</text>
</comment>
<protein>
    <recommendedName>
        <fullName evidence="7 8">2,3-dihydro-2,3-dihydroxybenzoate dehydrogenase</fullName>
        <ecNumber evidence="6 8">1.3.1.28</ecNumber>
    </recommendedName>
</protein>
<comment type="similarity">
    <text evidence="2 9">Belongs to the short-chain dehydrogenases/reductases (SDR) family.</text>
</comment>
<dbReference type="NCBIfam" id="TIGR04316">
    <property type="entry name" value="dhbA_paeA"/>
    <property type="match status" value="1"/>
</dbReference>
<dbReference type="EMBL" id="JACDUT010000009">
    <property type="protein sequence ID" value="MBA2876026.1"/>
    <property type="molecule type" value="Genomic_DNA"/>
</dbReference>
<dbReference type="PANTHER" id="PTHR42760">
    <property type="entry name" value="SHORT-CHAIN DEHYDROGENASES/REDUCTASES FAMILY MEMBER"/>
    <property type="match status" value="1"/>
</dbReference>
<evidence type="ECO:0000256" key="4">
    <source>
        <dbReference type="ARBA" id="ARBA00023027"/>
    </source>
</evidence>
<evidence type="ECO:0000259" key="10">
    <source>
        <dbReference type="SMART" id="SM00822"/>
    </source>
</evidence>
<dbReference type="FunFam" id="3.40.50.720:FF:000160">
    <property type="entry name" value="2,3-dihydro-2,3-dihydroxybenzoate dehydrogenase"/>
    <property type="match status" value="1"/>
</dbReference>
<dbReference type="Proteomes" id="UP000523087">
    <property type="component" value="Unassembled WGS sequence"/>
</dbReference>
<dbReference type="PRINTS" id="PR01397">
    <property type="entry name" value="DHBDHDRGNASE"/>
</dbReference>
<keyword evidence="4" id="KW-0520">NAD</keyword>
<dbReference type="EC" id="1.3.1.28" evidence="6 8"/>
<dbReference type="Gene3D" id="3.40.50.720">
    <property type="entry name" value="NAD(P)-binding Rossmann-like Domain"/>
    <property type="match status" value="1"/>
</dbReference>
<feature type="domain" description="Ketoreductase" evidence="10">
    <location>
        <begin position="19"/>
        <end position="186"/>
    </location>
</feature>
<dbReference type="SUPFAM" id="SSF51735">
    <property type="entry name" value="NAD(P)-binding Rossmann-fold domains"/>
    <property type="match status" value="1"/>
</dbReference>